<organism evidence="2 3">
    <name type="scientific">Eggerthella guodeyinii</name>
    <dbReference type="NCBI Taxonomy" id="2690837"/>
    <lineage>
        <taxon>Bacteria</taxon>
        <taxon>Bacillati</taxon>
        <taxon>Actinomycetota</taxon>
        <taxon>Coriobacteriia</taxon>
        <taxon>Eggerthellales</taxon>
        <taxon>Eggerthellaceae</taxon>
        <taxon>Eggerthella</taxon>
    </lineage>
</organism>
<dbReference type="GO" id="GO:0003964">
    <property type="term" value="F:RNA-directed DNA polymerase activity"/>
    <property type="evidence" value="ECO:0007669"/>
    <property type="project" value="UniProtKB-KW"/>
</dbReference>
<dbReference type="EMBL" id="VTFY01000004">
    <property type="protein sequence ID" value="MRX82264.1"/>
    <property type="molecule type" value="Genomic_DNA"/>
</dbReference>
<evidence type="ECO:0000259" key="1">
    <source>
        <dbReference type="PROSITE" id="PS50878"/>
    </source>
</evidence>
<evidence type="ECO:0000313" key="3">
    <source>
        <dbReference type="Proteomes" id="UP000438093"/>
    </source>
</evidence>
<dbReference type="SUPFAM" id="SSF56672">
    <property type="entry name" value="DNA/RNA polymerases"/>
    <property type="match status" value="1"/>
</dbReference>
<proteinExistence type="predicted"/>
<protein>
    <submittedName>
        <fullName evidence="2">Reverse transcriptase</fullName>
    </submittedName>
</protein>
<comment type="caution">
    <text evidence="2">The sequence shown here is derived from an EMBL/GenBank/DDBJ whole genome shotgun (WGS) entry which is preliminary data.</text>
</comment>
<accession>A0A6N7RM83</accession>
<reference evidence="3" key="1">
    <citation type="submission" date="2019-08" db="EMBL/GenBank/DDBJ databases">
        <title>Arthrobacter sp. nov., isolated from plateau pika and Tibetan wild ass.</title>
        <authorList>
            <person name="Ge Y."/>
        </authorList>
    </citation>
    <scope>NUCLEOTIDE SEQUENCE [LARGE SCALE GENOMIC DNA]</scope>
    <source>
        <strain evidence="3">HF-4214</strain>
    </source>
</reference>
<keyword evidence="2" id="KW-0808">Transferase</keyword>
<dbReference type="PANTHER" id="PTHR34047">
    <property type="entry name" value="NUCLEAR INTRON MATURASE 1, MITOCHONDRIAL-RELATED"/>
    <property type="match status" value="1"/>
</dbReference>
<dbReference type="Proteomes" id="UP000438093">
    <property type="component" value="Unassembled WGS sequence"/>
</dbReference>
<dbReference type="InterPro" id="IPR000477">
    <property type="entry name" value="RT_dom"/>
</dbReference>
<dbReference type="AlphaFoldDB" id="A0A6N7RM83"/>
<name>A0A6N7RM83_9ACTN</name>
<dbReference type="PROSITE" id="PS50878">
    <property type="entry name" value="RT_POL"/>
    <property type="match status" value="1"/>
</dbReference>
<sequence>MTSMGHLLHAYGEFGRHRRGKRKFAGFFGRDPLDVAADARAMIEARDLSSIGPISYFNRHEPVTGKERVIGSECAMQQYLDYVAVTALQQLFDAKIGYHQCASIRGKGQAHALKYLKRWVRSSSSRYYVKLDVRKYYNNIDRDVLMGMLRRDVRNDDLLWLVEALIATHAKGLNIGSYLSQYLANYYLSGAYRYAEGLQKERKSRRTGEVTDVKLVGHVLTYMDDWVLIGWDKRDLKMAVRRLVRYMRDVLRLEVKPWKPCAIDCEPIDMIGYVFRRTWTAVRAGIFLRARRAFRSADRALILTPHLAARCLAYWGYFKAACTRHYRKAHGIRKLVNDCKDVMSMAQVERNWYANNLQLGAA</sequence>
<keyword evidence="2" id="KW-0548">Nucleotidyltransferase</keyword>
<keyword evidence="2" id="KW-0695">RNA-directed DNA polymerase</keyword>
<dbReference type="PANTHER" id="PTHR34047:SF8">
    <property type="entry name" value="PROTEIN YKFC"/>
    <property type="match status" value="1"/>
</dbReference>
<gene>
    <name evidence="2" type="ORF">GJG86_07130</name>
</gene>
<feature type="domain" description="Reverse transcriptase" evidence="1">
    <location>
        <begin position="1"/>
        <end position="275"/>
    </location>
</feature>
<dbReference type="InterPro" id="IPR051083">
    <property type="entry name" value="GrpII_Intron_Splice-Mob/Def"/>
</dbReference>
<dbReference type="InterPro" id="IPR043502">
    <property type="entry name" value="DNA/RNA_pol_sf"/>
</dbReference>
<dbReference type="Pfam" id="PF00078">
    <property type="entry name" value="RVT_1"/>
    <property type="match status" value="1"/>
</dbReference>
<evidence type="ECO:0000313" key="2">
    <source>
        <dbReference type="EMBL" id="MRX82264.1"/>
    </source>
</evidence>
<keyword evidence="3" id="KW-1185">Reference proteome</keyword>